<name>A0A6D2G935_SALER</name>
<evidence type="ECO:0000256" key="8">
    <source>
        <dbReference type="ARBA" id="ARBA00031111"/>
    </source>
</evidence>
<dbReference type="FunFam" id="3.20.20.70:FF:000005">
    <property type="entry name" value="Phospho-2-dehydro-3-deoxyheptonate aldolase"/>
    <property type="match status" value="1"/>
</dbReference>
<keyword evidence="7" id="KW-0057">Aromatic amino acid biosynthesis</keyword>
<dbReference type="NCBIfam" id="TIGR00034">
    <property type="entry name" value="aroFGH"/>
    <property type="match status" value="1"/>
</dbReference>
<protein>
    <recommendedName>
        <fullName evidence="11">Phospho-2-dehydro-3-deoxyheptonate aldolase, Trp-sensitive</fullName>
        <ecNumber evidence="4">2.5.1.54</ecNumber>
    </recommendedName>
    <alternativeName>
        <fullName evidence="10">3-deoxy-D-arabino-heptulosonate 7-phosphate synthase</fullName>
    </alternativeName>
    <alternativeName>
        <fullName evidence="9">DAHP synthase</fullName>
    </alternativeName>
    <alternativeName>
        <fullName evidence="8">Phospho-2-keto-3-deoxyheptonate aldolase</fullName>
    </alternativeName>
</protein>
<comment type="similarity">
    <text evidence="3">Belongs to the class-I DAHP synthase family.</text>
</comment>
<evidence type="ECO:0000256" key="6">
    <source>
        <dbReference type="ARBA" id="ARBA00022679"/>
    </source>
</evidence>
<evidence type="ECO:0000256" key="7">
    <source>
        <dbReference type="ARBA" id="ARBA00023141"/>
    </source>
</evidence>
<comment type="pathway">
    <text evidence="2">Metabolic intermediate biosynthesis; chorismate biosynthesis; chorismate from D-erythrose 4-phosphate and phosphoenolpyruvate: step 1/7.</text>
</comment>
<evidence type="ECO:0000256" key="4">
    <source>
        <dbReference type="ARBA" id="ARBA00012694"/>
    </source>
</evidence>
<dbReference type="InterPro" id="IPR013785">
    <property type="entry name" value="Aldolase_TIM"/>
</dbReference>
<dbReference type="GO" id="GO:0009423">
    <property type="term" value="P:chorismate biosynthetic process"/>
    <property type="evidence" value="ECO:0007669"/>
    <property type="project" value="UniProtKB-UniPathway"/>
</dbReference>
<comment type="function">
    <text evidence="1">Stereospecific condensation of phosphoenolpyruvate (PEP) and D-erythrose-4-phosphate (E4P) giving rise to 3-deoxy-D-arabino-heptulosonate-7-phosphate (DAHP).</text>
</comment>
<dbReference type="NCBIfam" id="NF009395">
    <property type="entry name" value="PRK12755.1"/>
    <property type="match status" value="1"/>
</dbReference>
<dbReference type="InterPro" id="IPR006219">
    <property type="entry name" value="DAHP_synth_1"/>
</dbReference>
<comment type="catalytic activity">
    <reaction evidence="12">
        <text>D-erythrose 4-phosphate + phosphoenolpyruvate + H2O = 7-phospho-2-dehydro-3-deoxy-D-arabino-heptonate + phosphate</text>
        <dbReference type="Rhea" id="RHEA:14717"/>
        <dbReference type="ChEBI" id="CHEBI:15377"/>
        <dbReference type="ChEBI" id="CHEBI:16897"/>
        <dbReference type="ChEBI" id="CHEBI:43474"/>
        <dbReference type="ChEBI" id="CHEBI:58394"/>
        <dbReference type="ChEBI" id="CHEBI:58702"/>
        <dbReference type="EC" id="2.5.1.54"/>
    </reaction>
</comment>
<evidence type="ECO:0000256" key="3">
    <source>
        <dbReference type="ARBA" id="ARBA00007985"/>
    </source>
</evidence>
<keyword evidence="5" id="KW-0028">Amino-acid biosynthesis</keyword>
<dbReference type="PANTHER" id="PTHR21225:SF6">
    <property type="entry name" value="PHOSPHO-2-DEHYDRO-3-DEOXYHEPTONATE ALDOLASE, TRP-SENSITIVE"/>
    <property type="match status" value="1"/>
</dbReference>
<evidence type="ECO:0000256" key="1">
    <source>
        <dbReference type="ARBA" id="ARBA00003726"/>
    </source>
</evidence>
<gene>
    <name evidence="14" type="primary">aroH</name>
    <name evidence="14" type="ORF">NCTC5773_02763</name>
</gene>
<dbReference type="AlphaFoldDB" id="A0A6D2G935"/>
<reference evidence="14 15" key="1">
    <citation type="submission" date="2018-12" db="EMBL/GenBank/DDBJ databases">
        <authorList>
            <consortium name="Pathogen Informatics"/>
        </authorList>
    </citation>
    <scope>NUCLEOTIDE SEQUENCE [LARGE SCALE GENOMIC DNA]</scope>
    <source>
        <strain evidence="14 15">NCTC5773</strain>
    </source>
</reference>
<dbReference type="GO" id="GO:0008652">
    <property type="term" value="P:amino acid biosynthetic process"/>
    <property type="evidence" value="ECO:0007669"/>
    <property type="project" value="UniProtKB-KW"/>
</dbReference>
<evidence type="ECO:0000256" key="2">
    <source>
        <dbReference type="ARBA" id="ARBA00004688"/>
    </source>
</evidence>
<dbReference type="GO" id="GO:0009073">
    <property type="term" value="P:aromatic amino acid family biosynthetic process"/>
    <property type="evidence" value="ECO:0007669"/>
    <property type="project" value="UniProtKB-KW"/>
</dbReference>
<dbReference type="EMBL" id="LR134141">
    <property type="protein sequence ID" value="VEA03595.1"/>
    <property type="molecule type" value="Genomic_DNA"/>
</dbReference>
<dbReference type="GO" id="GO:0005737">
    <property type="term" value="C:cytoplasm"/>
    <property type="evidence" value="ECO:0007669"/>
    <property type="project" value="TreeGrafter"/>
</dbReference>
<keyword evidence="6 14" id="KW-0808">Transferase</keyword>
<evidence type="ECO:0000313" key="14">
    <source>
        <dbReference type="EMBL" id="VEA03595.1"/>
    </source>
</evidence>
<dbReference type="EC" id="2.5.1.54" evidence="4"/>
<evidence type="ECO:0000256" key="10">
    <source>
        <dbReference type="ARBA" id="ARBA00032193"/>
    </source>
</evidence>
<feature type="domain" description="DAHP synthetase I/KDSA" evidence="13">
    <location>
        <begin position="44"/>
        <end position="319"/>
    </location>
</feature>
<organism evidence="14 15">
    <name type="scientific">Salmonella enterica subsp. salamae</name>
    <dbReference type="NCBI Taxonomy" id="59202"/>
    <lineage>
        <taxon>Bacteria</taxon>
        <taxon>Pseudomonadati</taxon>
        <taxon>Pseudomonadota</taxon>
        <taxon>Gammaproteobacteria</taxon>
        <taxon>Enterobacterales</taxon>
        <taxon>Enterobacteriaceae</taxon>
        <taxon>Salmonella</taxon>
    </lineage>
</organism>
<proteinExistence type="inferred from homology"/>
<dbReference type="SUPFAM" id="SSF51569">
    <property type="entry name" value="Aldolase"/>
    <property type="match status" value="1"/>
</dbReference>
<evidence type="ECO:0000259" key="13">
    <source>
        <dbReference type="Pfam" id="PF00793"/>
    </source>
</evidence>
<evidence type="ECO:0000256" key="9">
    <source>
        <dbReference type="ARBA" id="ARBA00031349"/>
    </source>
</evidence>
<accession>A0A6D2G935</accession>
<evidence type="ECO:0000256" key="12">
    <source>
        <dbReference type="ARBA" id="ARBA00047508"/>
    </source>
</evidence>
<dbReference type="NCBIfam" id="NF009396">
    <property type="entry name" value="PRK12756.1"/>
    <property type="match status" value="1"/>
</dbReference>
<evidence type="ECO:0000313" key="15">
    <source>
        <dbReference type="Proteomes" id="UP000267858"/>
    </source>
</evidence>
<dbReference type="InterPro" id="IPR006218">
    <property type="entry name" value="DAHP1/KDSA"/>
</dbReference>
<dbReference type="Pfam" id="PF00793">
    <property type="entry name" value="DAHP_synth_1"/>
    <property type="match status" value="1"/>
</dbReference>
<dbReference type="UniPathway" id="UPA00053">
    <property type="reaction ID" value="UER00084"/>
</dbReference>
<dbReference type="GO" id="GO:0042802">
    <property type="term" value="F:identical protein binding"/>
    <property type="evidence" value="ECO:0007669"/>
    <property type="project" value="UniProtKB-ARBA"/>
</dbReference>
<dbReference type="Proteomes" id="UP000267858">
    <property type="component" value="Chromosome"/>
</dbReference>
<evidence type="ECO:0000256" key="5">
    <source>
        <dbReference type="ARBA" id="ARBA00022605"/>
    </source>
</evidence>
<dbReference type="PANTHER" id="PTHR21225">
    <property type="entry name" value="PHOSPHO-2-DEHYDRO-3-DEOXYHEPTONATE ALDOLASE DAHP SYNTHETASE"/>
    <property type="match status" value="1"/>
</dbReference>
<evidence type="ECO:0000256" key="11">
    <source>
        <dbReference type="ARBA" id="ARBA00039406"/>
    </source>
</evidence>
<dbReference type="Gene3D" id="3.20.20.70">
    <property type="entry name" value="Aldolase class I"/>
    <property type="match status" value="1"/>
</dbReference>
<dbReference type="GO" id="GO:0003849">
    <property type="term" value="F:3-deoxy-7-phosphoheptulonate synthase activity"/>
    <property type="evidence" value="ECO:0007669"/>
    <property type="project" value="UniProtKB-EC"/>
</dbReference>
<sequence>MNRTDELRTARIDSLVTPTELAQRYPVSSSVASHVTDSRRRIEKILNGEDPRLLVVIGPCSIHDLNAAIEYATQLQAQRQKHQARLEIVMRTYFEKPRTVVGWKGLISDPDLNGSYRVNHGLELARRLLLQVNELGVPTATEFLDMVTGQFIADLISWGAIGARTTESQIHREMASALSCPVGFKNGTDGNTRIAVDAIRASRASHMFLSPDKDGQMTIYQTSGNPYGHIIMRGGKKPNYHAEDIAAACDTLHEFDLPEHLVVDFSHGNCQKQHRRQLDVCDDICQQIRNGSTAIAGIMAESFFARRHAKNHQRSTISLWSVHYRSLPELGRYGSSAGKTRRCRRQPLLIPRPSCRDGHFFDALPPFSLRARTSLHRISACCYRINY</sequence>